<gene>
    <name evidence="2" type="ORF">HZS55_22260</name>
</gene>
<dbReference type="KEGG" id="hrr:HZS55_22260"/>
<evidence type="ECO:0000256" key="1">
    <source>
        <dbReference type="SAM" id="MobiDB-lite"/>
    </source>
</evidence>
<feature type="region of interest" description="Disordered" evidence="1">
    <location>
        <begin position="23"/>
        <end position="45"/>
    </location>
</feature>
<dbReference type="Proteomes" id="UP000509667">
    <property type="component" value="Chromosome"/>
</dbReference>
<dbReference type="RefSeq" id="WP_179909714.1">
    <property type="nucleotide sequence ID" value="NZ_CP058910.1"/>
</dbReference>
<name>A0A7D5T8H2_9EURY</name>
<accession>A0A7D5T8H2</accession>
<organism evidence="2 3">
    <name type="scientific">Halosimplex rubrum</name>
    <dbReference type="NCBI Taxonomy" id="869889"/>
    <lineage>
        <taxon>Archaea</taxon>
        <taxon>Methanobacteriati</taxon>
        <taxon>Methanobacteriota</taxon>
        <taxon>Stenosarchaea group</taxon>
        <taxon>Halobacteria</taxon>
        <taxon>Halobacteriales</taxon>
        <taxon>Haloarculaceae</taxon>
        <taxon>Halosimplex</taxon>
    </lineage>
</organism>
<dbReference type="GeneID" id="56080649"/>
<dbReference type="EMBL" id="CP058910">
    <property type="protein sequence ID" value="QLH79853.1"/>
    <property type="molecule type" value="Genomic_DNA"/>
</dbReference>
<evidence type="ECO:0000313" key="3">
    <source>
        <dbReference type="Proteomes" id="UP000509667"/>
    </source>
</evidence>
<dbReference type="AlphaFoldDB" id="A0A7D5T8H2"/>
<protein>
    <recommendedName>
        <fullName evidence="4">Restriction endonuclease</fullName>
    </recommendedName>
</protein>
<dbReference type="REBASE" id="410264">
    <property type="entry name" value="HruR27ORF22260P"/>
</dbReference>
<keyword evidence="3" id="KW-1185">Reference proteome</keyword>
<proteinExistence type="predicted"/>
<dbReference type="OrthoDB" id="241322at2157"/>
<evidence type="ECO:0008006" key="4">
    <source>
        <dbReference type="Google" id="ProtNLM"/>
    </source>
</evidence>
<evidence type="ECO:0000313" key="2">
    <source>
        <dbReference type="EMBL" id="QLH79853.1"/>
    </source>
</evidence>
<sequence length="387" mass="43729">MGRERSEREREVISEFLSDYFPERCGNGTQGKLREADGESSDEISDSELGEIESMVDRVEDAFSTSKGTLGLAIDFLMVAEQLSRVDDRLSGFDGSIDRVQILDWYENTAKTTLTPKYDGERFSIRSVHNDVIDLFREDLERTNFPSSPGHHTGEWERYDDLLESSFRLSSAGRFEAAQRIFDLGLEELAARAFDTREPPFPDPLREILNDYERSHPEEEGGLTYQALCYGYVKAKWSHLSFRASKVRTGSSRQHRHGDIDGYYGPDLMLSVEVKDRDILTTNVDSELGTMIELAERTNVVVVAVCKHVDEGAANILDTAGVRVVTDEDIDAELPLWDYHKQNRAIQGMVHFLASIEEDPAAVQRLLRFIQTVDPENPALAHLSGDE</sequence>
<reference evidence="2 3" key="1">
    <citation type="submission" date="2020-07" db="EMBL/GenBank/DDBJ databases">
        <title>Halosimplex pelagicum sp. nov. and Halosimplex rubrum sp. nov., isolated from salted brown alga Laminaria, and emended description of the genus Halosimplex.</title>
        <authorList>
            <person name="Cui H."/>
        </authorList>
    </citation>
    <scope>NUCLEOTIDE SEQUENCE [LARGE SCALE GENOMIC DNA]</scope>
    <source>
        <strain evidence="2 3">R27</strain>
    </source>
</reference>